<feature type="compositionally biased region" description="Basic and acidic residues" evidence="1">
    <location>
        <begin position="45"/>
        <end position="61"/>
    </location>
</feature>
<keyword evidence="3" id="KW-1185">Reference proteome</keyword>
<evidence type="ECO:0000313" key="3">
    <source>
        <dbReference type="Proteomes" id="UP001189429"/>
    </source>
</evidence>
<reference evidence="2" key="1">
    <citation type="submission" date="2023-10" db="EMBL/GenBank/DDBJ databases">
        <authorList>
            <person name="Chen Y."/>
            <person name="Shah S."/>
            <person name="Dougan E. K."/>
            <person name="Thang M."/>
            <person name="Chan C."/>
        </authorList>
    </citation>
    <scope>NUCLEOTIDE SEQUENCE [LARGE SCALE GENOMIC DNA]</scope>
</reference>
<evidence type="ECO:0000256" key="1">
    <source>
        <dbReference type="SAM" id="MobiDB-lite"/>
    </source>
</evidence>
<organism evidence="2 3">
    <name type="scientific">Prorocentrum cordatum</name>
    <dbReference type="NCBI Taxonomy" id="2364126"/>
    <lineage>
        <taxon>Eukaryota</taxon>
        <taxon>Sar</taxon>
        <taxon>Alveolata</taxon>
        <taxon>Dinophyceae</taxon>
        <taxon>Prorocentrales</taxon>
        <taxon>Prorocentraceae</taxon>
        <taxon>Prorocentrum</taxon>
    </lineage>
</organism>
<proteinExistence type="predicted"/>
<gene>
    <name evidence="2" type="ORF">PCOR1329_LOCUS40544</name>
</gene>
<name>A0ABN9TMN5_9DINO</name>
<evidence type="ECO:0000313" key="2">
    <source>
        <dbReference type="EMBL" id="CAK0847297.1"/>
    </source>
</evidence>
<comment type="caution">
    <text evidence="2">The sequence shown here is derived from an EMBL/GenBank/DDBJ whole genome shotgun (WGS) entry which is preliminary data.</text>
</comment>
<protein>
    <submittedName>
        <fullName evidence="2">Uncharacterized protein</fullName>
    </submittedName>
</protein>
<feature type="region of interest" description="Disordered" evidence="1">
    <location>
        <begin position="39"/>
        <end position="116"/>
    </location>
</feature>
<sequence length="162" mass="16537">EPTAPPPPRAAARGRGMFACCLGCRGTAPAVDAQVILPAAGAEPPRGERPVQEALGPRDGEASLPTSHTGAVLDDASSATAPPGASGASACQPEAAHGEQLGLAGQEEAQASPQLEPPAAELLAQVGEEERKDVARFLSDDTLLTRRIGGFDDVRRRRGKGC</sequence>
<feature type="non-terminal residue" evidence="2">
    <location>
        <position position="1"/>
    </location>
</feature>
<accession>A0ABN9TMN5</accession>
<feature type="compositionally biased region" description="Low complexity" evidence="1">
    <location>
        <begin position="76"/>
        <end position="90"/>
    </location>
</feature>
<dbReference type="EMBL" id="CAUYUJ010014890">
    <property type="protein sequence ID" value="CAK0847297.1"/>
    <property type="molecule type" value="Genomic_DNA"/>
</dbReference>
<dbReference type="Proteomes" id="UP001189429">
    <property type="component" value="Unassembled WGS sequence"/>
</dbReference>